<dbReference type="RefSeq" id="WP_069117236.1">
    <property type="nucleotide sequence ID" value="NZ_CP017015.1"/>
</dbReference>
<dbReference type="GO" id="GO:0003677">
    <property type="term" value="F:DNA binding"/>
    <property type="evidence" value="ECO:0007669"/>
    <property type="project" value="UniProtKB-KW"/>
</dbReference>
<gene>
    <name evidence="5" type="ORF">SHELI_v1c09770</name>
</gene>
<dbReference type="STRING" id="216938.SHELI_v1c09770"/>
<reference evidence="5 6" key="1">
    <citation type="submission" date="2016-08" db="EMBL/GenBank/DDBJ databases">
        <title>Complete genome sequence of Spiroplasma helicoides TABS-2 (DSM 22551).</title>
        <authorList>
            <person name="Shen W.-Y."/>
            <person name="Lo W.-S."/>
            <person name="Lai Y.-C."/>
            <person name="Kuo C.-H."/>
        </authorList>
    </citation>
    <scope>NUCLEOTIDE SEQUENCE [LARGE SCALE GENOMIC DNA]</scope>
    <source>
        <strain evidence="5 6">TABS-2</strain>
    </source>
</reference>
<dbReference type="AlphaFoldDB" id="A0A1B3SLW9"/>
<keyword evidence="3" id="KW-0804">Transcription</keyword>
<dbReference type="SUPFAM" id="SSF46785">
    <property type="entry name" value="Winged helix' DNA-binding domain"/>
    <property type="match status" value="1"/>
</dbReference>
<dbReference type="PROSITE" id="PS50949">
    <property type="entry name" value="HTH_GNTR"/>
    <property type="match status" value="1"/>
</dbReference>
<evidence type="ECO:0000313" key="5">
    <source>
        <dbReference type="EMBL" id="AOG60924.1"/>
    </source>
</evidence>
<evidence type="ECO:0000256" key="2">
    <source>
        <dbReference type="ARBA" id="ARBA00023125"/>
    </source>
</evidence>
<dbReference type="Pfam" id="PF00392">
    <property type="entry name" value="GntR"/>
    <property type="match status" value="1"/>
</dbReference>
<evidence type="ECO:0000256" key="3">
    <source>
        <dbReference type="ARBA" id="ARBA00023163"/>
    </source>
</evidence>
<keyword evidence="6" id="KW-1185">Reference proteome</keyword>
<dbReference type="OrthoDB" id="389079at2"/>
<dbReference type="KEGG" id="shj:SHELI_v1c09770"/>
<accession>A0A1B3SLW9</accession>
<dbReference type="Gene3D" id="1.10.10.10">
    <property type="entry name" value="Winged helix-like DNA-binding domain superfamily/Winged helix DNA-binding domain"/>
    <property type="match status" value="1"/>
</dbReference>
<dbReference type="InterPro" id="IPR036388">
    <property type="entry name" value="WH-like_DNA-bd_sf"/>
</dbReference>
<dbReference type="SMART" id="SM00345">
    <property type="entry name" value="HTH_GNTR"/>
    <property type="match status" value="1"/>
</dbReference>
<keyword evidence="2" id="KW-0238">DNA-binding</keyword>
<protein>
    <recommendedName>
        <fullName evidence="4">HTH gntR-type domain-containing protein</fullName>
    </recommendedName>
</protein>
<keyword evidence="1" id="KW-0805">Transcription regulation</keyword>
<name>A0A1B3SLW9_9MOLU</name>
<evidence type="ECO:0000256" key="1">
    <source>
        <dbReference type="ARBA" id="ARBA00023015"/>
    </source>
</evidence>
<sequence length="223" mass="26509">MNKENEIYKLLEGELYDGIFENGDKFYSENQLVIKYKISRLTARNVLKKMEKANFIKSKKAVGYFVNEKIFWNKGTSWNKKTDGVRNSEVEFLKVDLDDFFKIKFNLDPKEFYSFLKKRLNNGLVYSYSIIWINRKLVGELNKDSWNISTLDILKSKNEFDCSLNIIKMCKETSLDKKILEIDTNGFIPIKYSIIQNTDFEFIQLSIEKYNPLFFEHNFIQNL</sequence>
<organism evidence="5 6">
    <name type="scientific">Spiroplasma helicoides</name>
    <dbReference type="NCBI Taxonomy" id="216938"/>
    <lineage>
        <taxon>Bacteria</taxon>
        <taxon>Bacillati</taxon>
        <taxon>Mycoplasmatota</taxon>
        <taxon>Mollicutes</taxon>
        <taxon>Entomoplasmatales</taxon>
        <taxon>Spiroplasmataceae</taxon>
        <taxon>Spiroplasma</taxon>
    </lineage>
</organism>
<dbReference type="InterPro" id="IPR036390">
    <property type="entry name" value="WH_DNA-bd_sf"/>
</dbReference>
<dbReference type="GO" id="GO:0003700">
    <property type="term" value="F:DNA-binding transcription factor activity"/>
    <property type="evidence" value="ECO:0007669"/>
    <property type="project" value="InterPro"/>
</dbReference>
<evidence type="ECO:0000313" key="6">
    <source>
        <dbReference type="Proteomes" id="UP000094378"/>
    </source>
</evidence>
<evidence type="ECO:0000259" key="4">
    <source>
        <dbReference type="PROSITE" id="PS50949"/>
    </source>
</evidence>
<dbReference type="SUPFAM" id="SSF64288">
    <property type="entry name" value="Chorismate lyase-like"/>
    <property type="match status" value="1"/>
</dbReference>
<dbReference type="InterPro" id="IPR028978">
    <property type="entry name" value="Chorismate_lyase_/UTRA_dom_sf"/>
</dbReference>
<proteinExistence type="predicted"/>
<dbReference type="InterPro" id="IPR000524">
    <property type="entry name" value="Tscrpt_reg_HTH_GntR"/>
</dbReference>
<dbReference type="EMBL" id="CP017015">
    <property type="protein sequence ID" value="AOG60924.1"/>
    <property type="molecule type" value="Genomic_DNA"/>
</dbReference>
<dbReference type="Proteomes" id="UP000094378">
    <property type="component" value="Chromosome"/>
</dbReference>
<feature type="domain" description="HTH gntR-type" evidence="4">
    <location>
        <begin position="1"/>
        <end position="69"/>
    </location>
</feature>